<dbReference type="GO" id="GO:0016020">
    <property type="term" value="C:membrane"/>
    <property type="evidence" value="ECO:0007669"/>
    <property type="project" value="UniProtKB-SubCell"/>
</dbReference>
<accession>A0A9W8JSQ3</accession>
<feature type="domain" description="ABC transporter" evidence="9">
    <location>
        <begin position="647"/>
        <end position="853"/>
    </location>
</feature>
<dbReference type="GO" id="GO:0140359">
    <property type="term" value="F:ABC-type transporter activity"/>
    <property type="evidence" value="ECO:0007669"/>
    <property type="project" value="InterPro"/>
</dbReference>
<evidence type="ECO:0000313" key="12">
    <source>
        <dbReference type="Proteomes" id="UP001148786"/>
    </source>
</evidence>
<dbReference type="InterPro" id="IPR027417">
    <property type="entry name" value="P-loop_NTPase"/>
</dbReference>
<dbReference type="Proteomes" id="UP001148786">
    <property type="component" value="Unassembled WGS sequence"/>
</dbReference>
<dbReference type="Pfam" id="PF00005">
    <property type="entry name" value="ABC_tran"/>
    <property type="match status" value="2"/>
</dbReference>
<evidence type="ECO:0000256" key="2">
    <source>
        <dbReference type="ARBA" id="ARBA00022448"/>
    </source>
</evidence>
<proteinExistence type="predicted"/>
<evidence type="ECO:0000313" key="11">
    <source>
        <dbReference type="EMBL" id="KAJ3501228.1"/>
    </source>
</evidence>
<feature type="transmembrane region" description="Helical" evidence="8">
    <location>
        <begin position="478"/>
        <end position="502"/>
    </location>
</feature>
<feature type="domain" description="ABC transmembrane type-1" evidence="10">
    <location>
        <begin position="388"/>
        <end position="535"/>
    </location>
</feature>
<dbReference type="SUPFAM" id="SSF52540">
    <property type="entry name" value="P-loop containing nucleoside triphosphate hydrolases"/>
    <property type="match status" value="2"/>
</dbReference>
<keyword evidence="5" id="KW-0067">ATP-binding</keyword>
<evidence type="ECO:0000259" key="10">
    <source>
        <dbReference type="PROSITE" id="PS50929"/>
    </source>
</evidence>
<dbReference type="InterPro" id="IPR050173">
    <property type="entry name" value="ABC_transporter_C-like"/>
</dbReference>
<keyword evidence="2" id="KW-0813">Transport</keyword>
<evidence type="ECO:0000256" key="5">
    <source>
        <dbReference type="ARBA" id="ARBA00022840"/>
    </source>
</evidence>
<dbReference type="InterPro" id="IPR003439">
    <property type="entry name" value="ABC_transporter-like_ATP-bd"/>
</dbReference>
<reference evidence="11" key="1">
    <citation type="submission" date="2022-07" db="EMBL/GenBank/DDBJ databases">
        <title>Genome Sequence of Agrocybe chaxingu.</title>
        <authorList>
            <person name="Buettner E."/>
        </authorList>
    </citation>
    <scope>NUCLEOTIDE SEQUENCE</scope>
    <source>
        <strain evidence="11">MP-N11</strain>
    </source>
</reference>
<dbReference type="InterPro" id="IPR011527">
    <property type="entry name" value="ABC1_TM_dom"/>
</dbReference>
<feature type="domain" description="ABC transporter" evidence="9">
    <location>
        <begin position="90"/>
        <end position="322"/>
    </location>
</feature>
<dbReference type="PROSITE" id="PS00211">
    <property type="entry name" value="ABC_TRANSPORTER_1"/>
    <property type="match status" value="1"/>
</dbReference>
<feature type="transmembrane region" description="Helical" evidence="8">
    <location>
        <begin position="555"/>
        <end position="575"/>
    </location>
</feature>
<evidence type="ECO:0000256" key="6">
    <source>
        <dbReference type="ARBA" id="ARBA00022989"/>
    </source>
</evidence>
<keyword evidence="7 8" id="KW-0472">Membrane</keyword>
<dbReference type="SMART" id="SM00382">
    <property type="entry name" value="AAA"/>
    <property type="match status" value="2"/>
</dbReference>
<dbReference type="SUPFAM" id="SSF90123">
    <property type="entry name" value="ABC transporter transmembrane region"/>
    <property type="match status" value="1"/>
</dbReference>
<dbReference type="InterPro" id="IPR036640">
    <property type="entry name" value="ABC1_TM_sf"/>
</dbReference>
<keyword evidence="12" id="KW-1185">Reference proteome</keyword>
<evidence type="ECO:0008006" key="13">
    <source>
        <dbReference type="Google" id="ProtNLM"/>
    </source>
</evidence>
<gene>
    <name evidence="11" type="ORF">NLJ89_g9435</name>
</gene>
<dbReference type="EMBL" id="JANKHO010001468">
    <property type="protein sequence ID" value="KAJ3501228.1"/>
    <property type="molecule type" value="Genomic_DNA"/>
</dbReference>
<feature type="transmembrane region" description="Helical" evidence="8">
    <location>
        <begin position="587"/>
        <end position="605"/>
    </location>
</feature>
<evidence type="ECO:0000256" key="8">
    <source>
        <dbReference type="SAM" id="Phobius"/>
    </source>
</evidence>
<dbReference type="PROSITE" id="PS50929">
    <property type="entry name" value="ABC_TM1F"/>
    <property type="match status" value="1"/>
</dbReference>
<evidence type="ECO:0000256" key="3">
    <source>
        <dbReference type="ARBA" id="ARBA00022692"/>
    </source>
</evidence>
<dbReference type="OrthoDB" id="6500128at2759"/>
<dbReference type="PANTHER" id="PTHR24223">
    <property type="entry name" value="ATP-BINDING CASSETTE SUB-FAMILY C"/>
    <property type="match status" value="1"/>
</dbReference>
<dbReference type="Pfam" id="PF00664">
    <property type="entry name" value="ABC_membrane"/>
    <property type="match status" value="1"/>
</dbReference>
<evidence type="ECO:0000259" key="9">
    <source>
        <dbReference type="PROSITE" id="PS50893"/>
    </source>
</evidence>
<dbReference type="AlphaFoldDB" id="A0A9W8JSQ3"/>
<keyword evidence="3 8" id="KW-0812">Transmembrane</keyword>
<evidence type="ECO:0000256" key="4">
    <source>
        <dbReference type="ARBA" id="ARBA00022741"/>
    </source>
</evidence>
<dbReference type="CDD" id="cd18604">
    <property type="entry name" value="ABC_6TM_VMR1_D2_like"/>
    <property type="match status" value="1"/>
</dbReference>
<evidence type="ECO:0000256" key="7">
    <source>
        <dbReference type="ARBA" id="ARBA00023136"/>
    </source>
</evidence>
<sequence length="871" mass="95086">MLRGQFHLTFHTLAQVVTGKVSLDRLGAFLNETELLDRFSRANNDISNTPREGLATQDNGSVKLARGRFMWSESDAVSSAQALSESSSSSTTNTISELPSAAGRAFVLNIDEDIQFERGLFTLVVGPTGSGKTALLMAMLGEMHRLDKSGERLQESGFHNSFAYAAQESWVLNDTIRHNILFGAPYSATRYAEVLHQTGLERDLTLFAAGDQTEVGERGLTLSGGQKARVTLARAVYSDKEVLLLDDVLAALDVHTSQWVVEKCFAGELMKGRTVVLVTHNVPMARKVATHVVKIGQGGLILGHGPIDKVLPPSEGIPDGEPLLVAADEAVEKDTGNAGAASSVAAIREQTTESGKLVVEEEVEVGHVKLERYQYDTRSPEDVNVIRYLLTYGGILTLSMLIYAAAYVAYIYGSLRASRTIHRKLIRSILGTTLRWLDTTPTSRVVARCTQDIGAVDGVISGMVQWLTELTVSMIVKLGAIVIITPIFLGPGLSVALFGGWLCQVYMSSQLSVKREMSNAKAPVLAHFGATINGLGNVDPHTRAARTFYNLNRWVTVRLDILGAVFTSALAAYMVYFQSQSASNTGFSLNMSIAFSGMILYWVMFLNDLEVQGNSLERIQKYLEIEQESKSVVERKPPAYWPASGKLVVEHLSSKYSEDGPEVLHDLSFRVNSGEHIGIETKSINLDALRSSITIIPQVPEMLSGTLRQNLDPFDQYDDAQLNDALRASGLNSTSKEASHYLTLDSVISSGGDNLSIGQRQVLALARAIVRGSKLLILDEATSAIDHETDMLIQSTLRHKLGPDVTLLTVAHRLHTIMDADKIMVLDEGRIIEFDSPEALLEKENGSFKSLVDNSGDKDNLCSLVRRRCGV</sequence>
<organism evidence="11 12">
    <name type="scientific">Agrocybe chaxingu</name>
    <dbReference type="NCBI Taxonomy" id="84603"/>
    <lineage>
        <taxon>Eukaryota</taxon>
        <taxon>Fungi</taxon>
        <taxon>Dikarya</taxon>
        <taxon>Basidiomycota</taxon>
        <taxon>Agaricomycotina</taxon>
        <taxon>Agaricomycetes</taxon>
        <taxon>Agaricomycetidae</taxon>
        <taxon>Agaricales</taxon>
        <taxon>Agaricineae</taxon>
        <taxon>Strophariaceae</taxon>
        <taxon>Agrocybe</taxon>
    </lineage>
</organism>
<dbReference type="InterPro" id="IPR003593">
    <property type="entry name" value="AAA+_ATPase"/>
</dbReference>
<dbReference type="GO" id="GO:0005524">
    <property type="term" value="F:ATP binding"/>
    <property type="evidence" value="ECO:0007669"/>
    <property type="project" value="UniProtKB-KW"/>
</dbReference>
<dbReference type="PANTHER" id="PTHR24223:SF356">
    <property type="entry name" value="ATP-BINDING CASSETTE TRANSPORTER ABC4"/>
    <property type="match status" value="1"/>
</dbReference>
<dbReference type="Gene3D" id="1.20.1560.10">
    <property type="entry name" value="ABC transporter type 1, transmembrane domain"/>
    <property type="match status" value="1"/>
</dbReference>
<keyword evidence="6 8" id="KW-1133">Transmembrane helix</keyword>
<dbReference type="GO" id="GO:0016887">
    <property type="term" value="F:ATP hydrolysis activity"/>
    <property type="evidence" value="ECO:0007669"/>
    <property type="project" value="InterPro"/>
</dbReference>
<dbReference type="InterPro" id="IPR017871">
    <property type="entry name" value="ABC_transporter-like_CS"/>
</dbReference>
<dbReference type="PROSITE" id="PS50893">
    <property type="entry name" value="ABC_TRANSPORTER_2"/>
    <property type="match status" value="2"/>
</dbReference>
<keyword evidence="4" id="KW-0547">Nucleotide-binding</keyword>
<name>A0A9W8JSQ3_9AGAR</name>
<comment type="subcellular location">
    <subcellularLocation>
        <location evidence="1">Membrane</location>
    </subcellularLocation>
</comment>
<evidence type="ECO:0000256" key="1">
    <source>
        <dbReference type="ARBA" id="ARBA00004370"/>
    </source>
</evidence>
<dbReference type="Gene3D" id="3.40.50.300">
    <property type="entry name" value="P-loop containing nucleotide triphosphate hydrolases"/>
    <property type="match status" value="2"/>
</dbReference>
<feature type="transmembrane region" description="Helical" evidence="8">
    <location>
        <begin position="389"/>
        <end position="413"/>
    </location>
</feature>
<protein>
    <recommendedName>
        <fullName evidence="13">P-loop containing nucleoside triphosphate hydrolase protein</fullName>
    </recommendedName>
</protein>
<comment type="caution">
    <text evidence="11">The sequence shown here is derived from an EMBL/GenBank/DDBJ whole genome shotgun (WGS) entry which is preliminary data.</text>
</comment>